<dbReference type="SUPFAM" id="SSF111126">
    <property type="entry name" value="Ligand-binding domain in the NO signalling and Golgi transport"/>
    <property type="match status" value="1"/>
</dbReference>
<comment type="caution">
    <text evidence="2">The sequence shown here is derived from an EMBL/GenBank/DDBJ whole genome shotgun (WGS) entry which is preliminary data.</text>
</comment>
<dbReference type="InterPro" id="IPR010249">
    <property type="entry name" value="BchJ"/>
</dbReference>
<dbReference type="InterPro" id="IPR024096">
    <property type="entry name" value="NO_sig/Golgi_transp_ligand-bd"/>
</dbReference>
<evidence type="ECO:0000313" key="3">
    <source>
        <dbReference type="Proteomes" id="UP000247536"/>
    </source>
</evidence>
<proteinExistence type="predicted"/>
<gene>
    <name evidence="2" type="primary">bchJ</name>
    <name evidence="2" type="ORF">DMY87_05995</name>
</gene>
<protein>
    <submittedName>
        <fullName evidence="2">Bacteriochlorophyll 4-vinyl reductase</fullName>
    </submittedName>
</protein>
<accession>A0ABX5NSQ8</accession>
<feature type="domain" description="4-vinyl reductase 4VR" evidence="1">
    <location>
        <begin position="162"/>
        <end position="217"/>
    </location>
</feature>
<sequence>MPTSDRGVASLFERAGESDAAEAEGAALARIGPNAVIQTGQALASRYGSGVTRLIYEAAGLARYLGNPPHAMIDEREPKALFTALRQALPAQEADHVLTDAGLRTANYIVENRIPPRARKLLPKLPPALASRLLVSAIARHAWTFAGSGHFEGRVRGWREPVVILSIKANPLATPGCPWHGAVFQGLFATLTATHVAVVHPRCQARGDDCCEWTIKAATGPQPQV</sequence>
<keyword evidence="3" id="KW-1185">Reference proteome</keyword>
<name>A0ABX5NSQ8_9HYPH</name>
<dbReference type="RefSeq" id="WP_110790414.1">
    <property type="nucleotide sequence ID" value="NZ_QJRY01000002.1"/>
</dbReference>
<dbReference type="EMBL" id="QJRY01000002">
    <property type="protein sequence ID" value="PYB75023.1"/>
    <property type="molecule type" value="Genomic_DNA"/>
</dbReference>
<dbReference type="Gene3D" id="3.30.1380.20">
    <property type="entry name" value="Trafficking protein particle complex subunit 3"/>
    <property type="match status" value="1"/>
</dbReference>
<dbReference type="NCBIfam" id="TIGR02019">
    <property type="entry name" value="BchJ"/>
    <property type="match status" value="1"/>
</dbReference>
<dbReference type="Proteomes" id="UP000247536">
    <property type="component" value="Unassembled WGS sequence"/>
</dbReference>
<evidence type="ECO:0000259" key="1">
    <source>
        <dbReference type="SMART" id="SM00989"/>
    </source>
</evidence>
<organism evidence="2 3">
    <name type="scientific">Rhizobium wuzhouense</name>
    <dbReference type="NCBI Taxonomy" id="1986026"/>
    <lineage>
        <taxon>Bacteria</taxon>
        <taxon>Pseudomonadati</taxon>
        <taxon>Pseudomonadota</taxon>
        <taxon>Alphaproteobacteria</taxon>
        <taxon>Hyphomicrobiales</taxon>
        <taxon>Rhizobiaceae</taxon>
        <taxon>Rhizobium/Agrobacterium group</taxon>
        <taxon>Rhizobium</taxon>
    </lineage>
</organism>
<dbReference type="SMART" id="SM00989">
    <property type="entry name" value="V4R"/>
    <property type="match status" value="1"/>
</dbReference>
<dbReference type="InterPro" id="IPR004096">
    <property type="entry name" value="V4R"/>
</dbReference>
<evidence type="ECO:0000313" key="2">
    <source>
        <dbReference type="EMBL" id="PYB75023.1"/>
    </source>
</evidence>
<reference evidence="2 3" key="1">
    <citation type="submission" date="2018-06" db="EMBL/GenBank/DDBJ databases">
        <title>Rhizobium wuzhouense sp. nov., isolated from roots of Oryza officinalis.</title>
        <authorList>
            <person name="Yuan T."/>
        </authorList>
    </citation>
    <scope>NUCLEOTIDE SEQUENCE [LARGE SCALE GENOMIC DNA]</scope>
    <source>
        <strain evidence="2 3">W44</strain>
    </source>
</reference>